<evidence type="ECO:0000313" key="2">
    <source>
        <dbReference type="EMBL" id="KAJ5070630.1"/>
    </source>
</evidence>
<evidence type="ECO:0000256" key="1">
    <source>
        <dbReference type="SAM" id="MobiDB-lite"/>
    </source>
</evidence>
<comment type="caution">
    <text evidence="2">The sequence shown here is derived from an EMBL/GenBank/DDBJ whole genome shotgun (WGS) entry which is preliminary data.</text>
</comment>
<dbReference type="SUPFAM" id="SSF48371">
    <property type="entry name" value="ARM repeat"/>
    <property type="match status" value="1"/>
</dbReference>
<feature type="region of interest" description="Disordered" evidence="1">
    <location>
        <begin position="217"/>
        <end position="256"/>
    </location>
</feature>
<dbReference type="GO" id="GO:0046579">
    <property type="term" value="P:positive regulation of Ras protein signal transduction"/>
    <property type="evidence" value="ECO:0007669"/>
    <property type="project" value="TreeGrafter"/>
</dbReference>
<evidence type="ECO:0000313" key="3">
    <source>
        <dbReference type="Proteomes" id="UP001149090"/>
    </source>
</evidence>
<dbReference type="InterPro" id="IPR016024">
    <property type="entry name" value="ARM-type_fold"/>
</dbReference>
<protein>
    <submittedName>
        <fullName evidence="2">Sca1 complex scaffold protein scaa</fullName>
    </submittedName>
</protein>
<sequence>MEFVNETEEKLRKSFEAMGFKYHSPKISTKQINETPSEKAHFSQYPVYMDQEGNAYNLYYIPLSNMNSKDKKTNTEFKRISKQNSSERFSFSGKRDLIIQKEILMNKKTATNLQNFPKFPSPEKFKTYKQFENAVLEWKEKVNELSGFTQLPKLMGKFLSRPICREELFNFFEKSISSEEFENKEFENEEFENEDFLEFNLKDEDFINSFDFEALKENESIENDQEKQKSEQTITKETEETNNNNNNSNNNNNNNSIVTVEKLNKNRSVQFIIEKEDNNRQSESHLKTDEYDSRTEDIDLKTEVELTPLQELFVLDFLESGKLSELSYFKEENFGIDLEDQICSEDIWNSNLYPCEPSPFFYPTFEEFDRAYCRWAQLCVLKINKIPIHAIHLQKLIGLTVTRPQVQIQKKTKIDPFDAHFAWKAKIDQNILNNSIILNLRKTYFKHHQITSRPSLYILNIWSDISPNVKSFLDKSISTLFTKSKFNQSLYKSNSKPVLGILHGVMKGYGKSVSGVNDNSRRILISDTPNDENALIRNDSSTFIEGIPLEFCVSQYDFSNSLSLKKIKREAYIQQKQKEMLIIESKSRFDIFFTWFDLKKFPPSVHTQQQNQILDMMYDCLTFRKLYQIITSNQFLDKFAEIWNPAMLQLLTPRNLKRIMILFEHSSSALIHVKIAFLITRIFIESEQISILQKYVETFDLQALYWIAFGINLFNEIPTKIFPIIPTVQGIIRAKFPKTNTLQFTQLVQCYYYLSLIRKAVAESKFEVKPTIKEEKRDLKQNIDKYSKLTNFIDQAYNTIDQYFQKILENEPEILNDYIFEGISSRSSSLSSYCLFIIIQLFNTDSKIISETLFSAKFNFVEKLTKISNSKFQHVQIACKYIWRKMKKKEFLQKIAIQIGSDKNMIKNSLFPELNVGLSFEDKIGSLQSVDSEIRLLSGIFKESVRRNSGMNTRERSQSVYRSAFSTSLRFNLNYLISEFSESVFHAFEMEPKLVNTHRIVILSGQLFQEIIEGIYNQKNLYLQESINTSKFFLEMTKCMYKLGLFTPTPISKMENIRTKGKKKQSGEESVDNSIPLVFISQETIGMIMDIIEIKMTRNFEFKKNMLDSLRYILKERRMESLVKWPDFLTRLRSVCSEETDGAYKYNEASWKVLYHIIKYHSGMISYLINAEIFQHFVELLSTKTLIITANCLNYLSKLFQMVEIEEFKLSTNQKKRSSRFYEKNPIKSFKKDVKTILDFCMKKKVFIRLHVIFKSIEKSQGIAYVKLSKLYQTILFGPSCANHLKEIKKKKAYIDVLEKMTEYSENRIKESQTKTKGKKKKKELIIF</sequence>
<dbReference type="GO" id="GO:0005829">
    <property type="term" value="C:cytosol"/>
    <property type="evidence" value="ECO:0007669"/>
    <property type="project" value="TreeGrafter"/>
</dbReference>
<dbReference type="EMBL" id="JAPDFW010000093">
    <property type="protein sequence ID" value="KAJ5070630.1"/>
    <property type="molecule type" value="Genomic_DNA"/>
</dbReference>
<proteinExistence type="predicted"/>
<feature type="compositionally biased region" description="Basic and acidic residues" evidence="1">
    <location>
        <begin position="217"/>
        <end position="239"/>
    </location>
</feature>
<gene>
    <name evidence="2" type="ORF">M0811_10700</name>
</gene>
<keyword evidence="3" id="KW-1185">Reference proteome</keyword>
<dbReference type="Proteomes" id="UP001149090">
    <property type="component" value="Unassembled WGS sequence"/>
</dbReference>
<dbReference type="GO" id="GO:0005886">
    <property type="term" value="C:plasma membrane"/>
    <property type="evidence" value="ECO:0007669"/>
    <property type="project" value="TreeGrafter"/>
</dbReference>
<accession>A0A9Q0LDV6</accession>
<organism evidence="2 3">
    <name type="scientific">Anaeramoeba ignava</name>
    <name type="common">Anaerobic marine amoeba</name>
    <dbReference type="NCBI Taxonomy" id="1746090"/>
    <lineage>
        <taxon>Eukaryota</taxon>
        <taxon>Metamonada</taxon>
        <taxon>Anaeramoebidae</taxon>
        <taxon>Anaeramoeba</taxon>
    </lineage>
</organism>
<dbReference type="PANTHER" id="PTHR37516">
    <property type="entry name" value="SCA1 COMPLEX SCAFFOLD PROTEIN SCAA"/>
    <property type="match status" value="1"/>
</dbReference>
<dbReference type="OrthoDB" id="17150at2759"/>
<dbReference type="InterPro" id="IPR037474">
    <property type="entry name" value="ScaA"/>
</dbReference>
<name>A0A9Q0LDV6_ANAIG</name>
<feature type="compositionally biased region" description="Low complexity" evidence="1">
    <location>
        <begin position="242"/>
        <end position="256"/>
    </location>
</feature>
<dbReference type="PANTHER" id="PTHR37516:SF1">
    <property type="entry name" value="SCA1 COMPLEX SCAFFOLD PROTEIN SCAA"/>
    <property type="match status" value="1"/>
</dbReference>
<dbReference type="GO" id="GO:1904515">
    <property type="term" value="P:positive regulation of TORC2 signaling"/>
    <property type="evidence" value="ECO:0007669"/>
    <property type="project" value="TreeGrafter"/>
</dbReference>
<reference evidence="2" key="1">
    <citation type="submission" date="2022-10" db="EMBL/GenBank/DDBJ databases">
        <title>Novel sulphate-reducing endosymbionts in the free-living metamonad Anaeramoeba.</title>
        <authorList>
            <person name="Jerlstrom-Hultqvist J."/>
            <person name="Cepicka I."/>
            <person name="Gallot-Lavallee L."/>
            <person name="Salas-Leiva D."/>
            <person name="Curtis B.A."/>
            <person name="Zahonova K."/>
            <person name="Pipaliya S."/>
            <person name="Dacks J."/>
            <person name="Roger A.J."/>
        </authorList>
    </citation>
    <scope>NUCLEOTIDE SEQUENCE</scope>
    <source>
        <strain evidence="2">BMAN</strain>
    </source>
</reference>